<sequence length="152" mass="17597">MPLPIQSFISSTKSTILKQYDGRFRDIFEHIYATVYMDQFNAKKIWSANGLGQCQQTTASRNMSRRHCAAFYRVTKTAVKPRMLAVFHRDNVSTQISRQMYGMQDVIFFLLLLSTINGYHKLVSDTQENETRLGRTRPTGAIMRFCTKLADR</sequence>
<dbReference type="EMBL" id="UYRT01009679">
    <property type="protein sequence ID" value="VDK47875.1"/>
    <property type="molecule type" value="Genomic_DNA"/>
</dbReference>
<evidence type="ECO:0000313" key="2">
    <source>
        <dbReference type="Proteomes" id="UP000271098"/>
    </source>
</evidence>
<evidence type="ECO:0000313" key="3">
    <source>
        <dbReference type="WBParaSite" id="GPUH_0000489101-mRNA-1"/>
    </source>
</evidence>
<dbReference type="AlphaFoldDB" id="A0A183D843"/>
<dbReference type="Proteomes" id="UP000271098">
    <property type="component" value="Unassembled WGS sequence"/>
</dbReference>
<keyword evidence="2" id="KW-1185">Reference proteome</keyword>
<name>A0A183D843_9BILA</name>
<dbReference type="Gene3D" id="3.40.718.10">
    <property type="entry name" value="Isopropylmalate Dehydrogenase"/>
    <property type="match status" value="1"/>
</dbReference>
<accession>A0A183D843</accession>
<reference evidence="1 2" key="2">
    <citation type="submission" date="2018-11" db="EMBL/GenBank/DDBJ databases">
        <authorList>
            <consortium name="Pathogen Informatics"/>
        </authorList>
    </citation>
    <scope>NUCLEOTIDE SEQUENCE [LARGE SCALE GENOMIC DNA]</scope>
</reference>
<evidence type="ECO:0000313" key="1">
    <source>
        <dbReference type="EMBL" id="VDK47875.1"/>
    </source>
</evidence>
<dbReference type="SUPFAM" id="SSF53659">
    <property type="entry name" value="Isocitrate/Isopropylmalate dehydrogenase-like"/>
    <property type="match status" value="1"/>
</dbReference>
<protein>
    <submittedName>
        <fullName evidence="3">DDE_Tnp_1_7 domain-containing protein</fullName>
    </submittedName>
</protein>
<reference evidence="3" key="1">
    <citation type="submission" date="2016-06" db="UniProtKB">
        <authorList>
            <consortium name="WormBaseParasite"/>
        </authorList>
    </citation>
    <scope>IDENTIFICATION</scope>
</reference>
<organism evidence="3">
    <name type="scientific">Gongylonema pulchrum</name>
    <dbReference type="NCBI Taxonomy" id="637853"/>
    <lineage>
        <taxon>Eukaryota</taxon>
        <taxon>Metazoa</taxon>
        <taxon>Ecdysozoa</taxon>
        <taxon>Nematoda</taxon>
        <taxon>Chromadorea</taxon>
        <taxon>Rhabditida</taxon>
        <taxon>Spirurina</taxon>
        <taxon>Spiruromorpha</taxon>
        <taxon>Spiruroidea</taxon>
        <taxon>Gongylonematidae</taxon>
        <taxon>Gongylonema</taxon>
    </lineage>
</organism>
<gene>
    <name evidence="1" type="ORF">GPUH_LOCUS4885</name>
</gene>
<dbReference type="WBParaSite" id="GPUH_0000489101-mRNA-1">
    <property type="protein sequence ID" value="GPUH_0000489101-mRNA-1"/>
    <property type="gene ID" value="GPUH_0000489101"/>
</dbReference>
<proteinExistence type="predicted"/>
<dbReference type="OrthoDB" id="1713154at2759"/>